<comment type="caution">
    <text evidence="1">The sequence shown here is derived from an EMBL/GenBank/DDBJ whole genome shotgun (WGS) entry which is preliminary data.</text>
</comment>
<evidence type="ECO:0000313" key="2">
    <source>
        <dbReference type="Proteomes" id="UP000536534"/>
    </source>
</evidence>
<dbReference type="InterPro" id="IPR032556">
    <property type="entry name" value="DUF4936"/>
</dbReference>
<organism evidence="1 2">
    <name type="scientific">Thauera phenolivorans</name>
    <dbReference type="NCBI Taxonomy" id="1792543"/>
    <lineage>
        <taxon>Bacteria</taxon>
        <taxon>Pseudomonadati</taxon>
        <taxon>Pseudomonadota</taxon>
        <taxon>Betaproteobacteria</taxon>
        <taxon>Rhodocyclales</taxon>
        <taxon>Zoogloeaceae</taxon>
        <taxon>Thauera</taxon>
    </lineage>
</organism>
<dbReference type="EMBL" id="JAAYYV010000133">
    <property type="protein sequence ID" value="NLF53770.1"/>
    <property type="molecule type" value="Genomic_DNA"/>
</dbReference>
<dbReference type="AlphaFoldDB" id="A0A7X7R744"/>
<gene>
    <name evidence="1" type="ORF">GX576_05105</name>
</gene>
<sequence length="101" mass="11393">MEAGTSFDYFVYYRVRGGLDTGSVRARAKLMQSSLAHGFDGLETRLLQRADEATTWMEIYRGVRDRQAFEAALEAAVEANRLDEIIEPGSARHLECFVESD</sequence>
<proteinExistence type="predicted"/>
<dbReference type="OrthoDB" id="8527613at2"/>
<dbReference type="RefSeq" id="WP_068805431.1">
    <property type="nucleotide sequence ID" value="NZ_MBFM01000002.1"/>
</dbReference>
<dbReference type="Pfam" id="PF16290">
    <property type="entry name" value="DUF4936"/>
    <property type="match status" value="1"/>
</dbReference>
<accession>A0A7X7R744</accession>
<evidence type="ECO:0000313" key="1">
    <source>
        <dbReference type="EMBL" id="NLF53770.1"/>
    </source>
</evidence>
<reference evidence="1 2" key="1">
    <citation type="journal article" date="2020" name="Biotechnol. Biofuels">
        <title>New insights from the biogas microbiome by comprehensive genome-resolved metagenomics of nearly 1600 species originating from multiple anaerobic digesters.</title>
        <authorList>
            <person name="Campanaro S."/>
            <person name="Treu L."/>
            <person name="Rodriguez-R L.M."/>
            <person name="Kovalovszki A."/>
            <person name="Ziels R.M."/>
            <person name="Maus I."/>
            <person name="Zhu X."/>
            <person name="Kougias P.G."/>
            <person name="Basile A."/>
            <person name="Luo G."/>
            <person name="Schluter A."/>
            <person name="Konstantinidis K.T."/>
            <person name="Angelidaki I."/>
        </authorList>
    </citation>
    <scope>NUCLEOTIDE SEQUENCE [LARGE SCALE GENOMIC DNA]</scope>
    <source>
        <strain evidence="1">AS06rmzACSIP_256</strain>
    </source>
</reference>
<protein>
    <submittedName>
        <fullName evidence="1">DUF4936 family protein</fullName>
    </submittedName>
</protein>
<name>A0A7X7R744_9RHOO</name>
<dbReference type="Proteomes" id="UP000536534">
    <property type="component" value="Unassembled WGS sequence"/>
</dbReference>